<keyword evidence="2" id="KW-1185">Reference proteome</keyword>
<sequence length="48" mass="5564">MDSGNLTCDISVREMRCSSPNNATFFEADRAVWDEYAPTLTSWFDWRA</sequence>
<reference evidence="1 2" key="1">
    <citation type="submission" date="2023-05" db="EMBL/GenBank/DDBJ databases">
        <title>Corynebacterium suedekumii sp. nov. and Corynebacterium breve sp. nov. isolated from raw cow's milk.</title>
        <authorList>
            <person name="Baer M.K."/>
            <person name="Mehl L."/>
            <person name="Hellmuth R."/>
            <person name="Marke G."/>
            <person name="Lipski A."/>
        </authorList>
    </citation>
    <scope>NUCLEOTIDE SEQUENCE [LARGE SCALE GENOMIC DNA]</scope>
    <source>
        <strain evidence="1 2">R4</strain>
    </source>
</reference>
<dbReference type="RefSeq" id="WP_284824873.1">
    <property type="nucleotide sequence ID" value="NZ_CP126969.1"/>
</dbReference>
<name>A0ABY8VHE7_9CORY</name>
<accession>A0ABY8VHE7</accession>
<proteinExistence type="predicted"/>
<organism evidence="1 2">
    <name type="scientific">Corynebacterium breve</name>
    <dbReference type="NCBI Taxonomy" id="3049799"/>
    <lineage>
        <taxon>Bacteria</taxon>
        <taxon>Bacillati</taxon>
        <taxon>Actinomycetota</taxon>
        <taxon>Actinomycetes</taxon>
        <taxon>Mycobacteriales</taxon>
        <taxon>Corynebacteriaceae</taxon>
        <taxon>Corynebacterium</taxon>
    </lineage>
</organism>
<protein>
    <submittedName>
        <fullName evidence="1">Uncharacterized protein</fullName>
    </submittedName>
</protein>
<evidence type="ECO:0000313" key="2">
    <source>
        <dbReference type="Proteomes" id="UP001225598"/>
    </source>
</evidence>
<dbReference type="Proteomes" id="UP001225598">
    <property type="component" value="Chromosome"/>
</dbReference>
<evidence type="ECO:0000313" key="1">
    <source>
        <dbReference type="EMBL" id="WIM67639.1"/>
    </source>
</evidence>
<gene>
    <name evidence="1" type="ORF">QP027_11225</name>
</gene>
<dbReference type="EMBL" id="CP126969">
    <property type="protein sequence ID" value="WIM67639.1"/>
    <property type="molecule type" value="Genomic_DNA"/>
</dbReference>